<proteinExistence type="inferred from homology"/>
<dbReference type="Proteomes" id="UP001652338">
    <property type="component" value="Unassembled WGS sequence"/>
</dbReference>
<dbReference type="InterPro" id="IPR018389">
    <property type="entry name" value="DctP_fam"/>
</dbReference>
<reference evidence="6 7" key="1">
    <citation type="journal article" date="2021" name="ISME Commun">
        <title>Automated analysis of genomic sequences facilitates high-throughput and comprehensive description of bacteria.</title>
        <authorList>
            <person name="Hitch T.C.A."/>
        </authorList>
    </citation>
    <scope>NUCLEOTIDE SEQUENCE [LARGE SCALE GENOMIC DNA]</scope>
    <source>
        <strain evidence="6 7">Sanger_29</strain>
    </source>
</reference>
<evidence type="ECO:0000313" key="7">
    <source>
        <dbReference type="Proteomes" id="UP001652338"/>
    </source>
</evidence>
<evidence type="ECO:0000256" key="5">
    <source>
        <dbReference type="SAM" id="SignalP"/>
    </source>
</evidence>
<comment type="caution">
    <text evidence="6">The sequence shown here is derived from an EMBL/GenBank/DDBJ whole genome shotgun (WGS) entry which is preliminary data.</text>
</comment>
<keyword evidence="4 5" id="KW-0732">Signal</keyword>
<dbReference type="InterPro" id="IPR004682">
    <property type="entry name" value="TRAP_DctP"/>
</dbReference>
<dbReference type="EMBL" id="JAOQKE010000002">
    <property type="protein sequence ID" value="MCU6724304.1"/>
    <property type="molecule type" value="Genomic_DNA"/>
</dbReference>
<protein>
    <submittedName>
        <fullName evidence="6">TRAP transporter substrate-binding protein</fullName>
    </submittedName>
</protein>
<evidence type="ECO:0000256" key="3">
    <source>
        <dbReference type="ARBA" id="ARBA00022448"/>
    </source>
</evidence>
<keyword evidence="3" id="KW-0813">Transport</keyword>
<name>A0ABT2SIH7_9FIRM</name>
<dbReference type="InterPro" id="IPR038404">
    <property type="entry name" value="TRAP_DctP_sf"/>
</dbReference>
<dbReference type="Pfam" id="PF03480">
    <property type="entry name" value="DctP"/>
    <property type="match status" value="1"/>
</dbReference>
<evidence type="ECO:0000313" key="6">
    <source>
        <dbReference type="EMBL" id="MCU6724304.1"/>
    </source>
</evidence>
<dbReference type="CDD" id="cd13671">
    <property type="entry name" value="PBP2_TRAP_SBP_like_3"/>
    <property type="match status" value="1"/>
</dbReference>
<dbReference type="PANTHER" id="PTHR33376">
    <property type="match status" value="1"/>
</dbReference>
<feature type="signal peptide" evidence="5">
    <location>
        <begin position="1"/>
        <end position="24"/>
    </location>
</feature>
<dbReference type="PIRSF" id="PIRSF006470">
    <property type="entry name" value="DctB"/>
    <property type="match status" value="1"/>
</dbReference>
<keyword evidence="7" id="KW-1185">Reference proteome</keyword>
<comment type="subcellular location">
    <subcellularLocation>
        <location evidence="1">Cell envelope</location>
    </subcellularLocation>
</comment>
<evidence type="ECO:0000256" key="1">
    <source>
        <dbReference type="ARBA" id="ARBA00004196"/>
    </source>
</evidence>
<dbReference type="Gene3D" id="3.40.190.170">
    <property type="entry name" value="Bacterial extracellular solute-binding protein, family 7"/>
    <property type="match status" value="1"/>
</dbReference>
<evidence type="ECO:0000256" key="4">
    <source>
        <dbReference type="ARBA" id="ARBA00022729"/>
    </source>
</evidence>
<organism evidence="6 7">
    <name type="scientific">Muricoprocola aceti</name>
    <dbReference type="NCBI Taxonomy" id="2981772"/>
    <lineage>
        <taxon>Bacteria</taxon>
        <taxon>Bacillati</taxon>
        <taxon>Bacillota</taxon>
        <taxon>Clostridia</taxon>
        <taxon>Lachnospirales</taxon>
        <taxon>Lachnospiraceae</taxon>
        <taxon>Muricoprocola</taxon>
    </lineage>
</organism>
<dbReference type="PANTHER" id="PTHR33376:SF4">
    <property type="entry name" value="SIALIC ACID-BINDING PERIPLASMIC PROTEIN SIAP"/>
    <property type="match status" value="1"/>
</dbReference>
<accession>A0ABT2SIH7</accession>
<dbReference type="NCBIfam" id="NF037995">
    <property type="entry name" value="TRAP_S1"/>
    <property type="match status" value="1"/>
</dbReference>
<feature type="chain" id="PRO_5047097321" evidence="5">
    <location>
        <begin position="25"/>
        <end position="335"/>
    </location>
</feature>
<gene>
    <name evidence="6" type="ORF">OCV47_02845</name>
</gene>
<dbReference type="NCBIfam" id="TIGR00787">
    <property type="entry name" value="dctP"/>
    <property type="match status" value="1"/>
</dbReference>
<dbReference type="RefSeq" id="WP_256298716.1">
    <property type="nucleotide sequence ID" value="NZ_JAOQKE010000002.1"/>
</dbReference>
<evidence type="ECO:0000256" key="2">
    <source>
        <dbReference type="ARBA" id="ARBA00009023"/>
    </source>
</evidence>
<sequence length="335" mass="36859">MKNKLMIAVMAGAMVSTMMGIAVNAEGTIAAKYSVVFPATGTQADGANKLGEFIKEESDGRIEMEFYPSSQLGDKIAAMEGMIQGTIEMSEFSATDFSNYDSMWSVCSLPYLWDSGEQAIEVFTDTEVTAFMEEKVEKCGMKIIAWQNLGSRSILNTKHAVNEPADLNGLKVRCMQDSILAGTINAMGASATPLAWGECYTALQQGTIDGVENSEPVLLANGMQEVAKYLSLTEQFIIPDPVVVSKVWFDGLSEEDQQAMLKAGEDYTKWYNEELWPNAEQEAQDALIEAGVEVNEVDKEVFKEAVQPVIDDYLSSATEDQKAFYELLVKVRDNQ</sequence>
<comment type="similarity">
    <text evidence="2">Belongs to the bacterial solute-binding protein 7 family.</text>
</comment>